<evidence type="ECO:0000313" key="5">
    <source>
        <dbReference type="EMBL" id="EUA68989.1"/>
    </source>
</evidence>
<gene>
    <name evidence="5" type="ORF">I553_2177</name>
</gene>
<dbReference type="InterPro" id="IPR016162">
    <property type="entry name" value="Ald_DH_N"/>
</dbReference>
<dbReference type="PANTHER" id="PTHR43570">
    <property type="entry name" value="ALDEHYDE DEHYDROGENASE"/>
    <property type="match status" value="1"/>
</dbReference>
<protein>
    <submittedName>
        <fullName evidence="5">Aldehyde dehydrogenase family protein</fullName>
    </submittedName>
</protein>
<feature type="domain" description="Aldehyde dehydrogenase" evidence="4">
    <location>
        <begin position="2"/>
        <end position="37"/>
    </location>
</feature>
<dbReference type="Gene3D" id="3.40.605.10">
    <property type="entry name" value="Aldehyde Dehydrogenase, Chain A, domain 1"/>
    <property type="match status" value="1"/>
</dbReference>
<proteinExistence type="inferred from homology"/>
<dbReference type="PANTHER" id="PTHR43570:SF16">
    <property type="entry name" value="ALDEHYDE DEHYDROGENASE TYPE III, ISOFORM Q"/>
    <property type="match status" value="1"/>
</dbReference>
<dbReference type="Pfam" id="PF00171">
    <property type="entry name" value="Aldedh"/>
    <property type="match status" value="1"/>
</dbReference>
<keyword evidence="3" id="KW-0472">Membrane</keyword>
<accession>X8DKR3</accession>
<dbReference type="AlphaFoldDB" id="X8DKR3"/>
<dbReference type="EMBL" id="JAOB01000013">
    <property type="protein sequence ID" value="EUA68989.1"/>
    <property type="molecule type" value="Genomic_DNA"/>
</dbReference>
<keyword evidence="3" id="KW-1133">Transmembrane helix</keyword>
<feature type="transmembrane region" description="Helical" evidence="3">
    <location>
        <begin position="12"/>
        <end position="31"/>
    </location>
</feature>
<evidence type="ECO:0000259" key="4">
    <source>
        <dbReference type="Pfam" id="PF00171"/>
    </source>
</evidence>
<keyword evidence="2" id="KW-0560">Oxidoreductase</keyword>
<evidence type="ECO:0000256" key="2">
    <source>
        <dbReference type="ARBA" id="ARBA00023002"/>
    </source>
</evidence>
<sequence length="42" mass="4553">MVLIIGPWNYPFYLTMAPVVAAVAAGNGVVIKPSELARRPLR</sequence>
<dbReference type="InterPro" id="IPR012394">
    <property type="entry name" value="Aldehyde_DH_NAD(P)"/>
</dbReference>
<dbReference type="SUPFAM" id="SSF53720">
    <property type="entry name" value="ALDH-like"/>
    <property type="match status" value="1"/>
</dbReference>
<evidence type="ECO:0000256" key="1">
    <source>
        <dbReference type="ARBA" id="ARBA00009986"/>
    </source>
</evidence>
<organism evidence="5">
    <name type="scientific">Mycobacterium xenopi 4042</name>
    <dbReference type="NCBI Taxonomy" id="1299334"/>
    <lineage>
        <taxon>Bacteria</taxon>
        <taxon>Bacillati</taxon>
        <taxon>Actinomycetota</taxon>
        <taxon>Actinomycetes</taxon>
        <taxon>Mycobacteriales</taxon>
        <taxon>Mycobacteriaceae</taxon>
        <taxon>Mycobacterium</taxon>
    </lineage>
</organism>
<keyword evidence="3" id="KW-0812">Transmembrane</keyword>
<dbReference type="InterPro" id="IPR015590">
    <property type="entry name" value="Aldehyde_DH_dom"/>
</dbReference>
<evidence type="ECO:0000256" key="3">
    <source>
        <dbReference type="SAM" id="Phobius"/>
    </source>
</evidence>
<name>X8DKR3_MYCXE</name>
<comment type="similarity">
    <text evidence="1">Belongs to the aldehyde dehydrogenase family.</text>
</comment>
<dbReference type="InterPro" id="IPR016161">
    <property type="entry name" value="Ald_DH/histidinol_DH"/>
</dbReference>
<comment type="caution">
    <text evidence="5">The sequence shown here is derived from an EMBL/GenBank/DDBJ whole genome shotgun (WGS) entry which is preliminary data.</text>
</comment>
<dbReference type="PATRIC" id="fig|1299334.3.peg.1671"/>
<dbReference type="GO" id="GO:0006081">
    <property type="term" value="P:aldehyde metabolic process"/>
    <property type="evidence" value="ECO:0007669"/>
    <property type="project" value="InterPro"/>
</dbReference>
<dbReference type="GO" id="GO:0004029">
    <property type="term" value="F:aldehyde dehydrogenase (NAD+) activity"/>
    <property type="evidence" value="ECO:0007669"/>
    <property type="project" value="TreeGrafter"/>
</dbReference>
<reference evidence="5" key="1">
    <citation type="submission" date="2014-01" db="EMBL/GenBank/DDBJ databases">
        <authorList>
            <person name="Brown-Elliot B."/>
            <person name="Wallace R."/>
            <person name="Lenaerts A."/>
            <person name="Ordway D."/>
            <person name="DeGroote M.A."/>
            <person name="Parker T."/>
            <person name="Sizemore C."/>
            <person name="Tallon L.J."/>
            <person name="Sadzewicz L.K."/>
            <person name="Sengamalay N."/>
            <person name="Fraser C.M."/>
            <person name="Hine E."/>
            <person name="Shefchek K.A."/>
            <person name="Das S.P."/>
            <person name="Tettelin H."/>
        </authorList>
    </citation>
    <scope>NUCLEOTIDE SEQUENCE [LARGE SCALE GENOMIC DNA]</scope>
    <source>
        <strain evidence="5">4042</strain>
    </source>
</reference>
<dbReference type="GO" id="GO:0005737">
    <property type="term" value="C:cytoplasm"/>
    <property type="evidence" value="ECO:0007669"/>
    <property type="project" value="TreeGrafter"/>
</dbReference>